<dbReference type="RefSeq" id="WP_149082576.1">
    <property type="nucleotide sequence ID" value="NZ_VTAW01000027.1"/>
</dbReference>
<accession>A0A5D5AGF4</accession>
<evidence type="ECO:0000313" key="3">
    <source>
        <dbReference type="Proteomes" id="UP000324104"/>
    </source>
</evidence>
<organism evidence="2 3">
    <name type="scientific">Natrialba swarupiae</name>
    <dbReference type="NCBI Taxonomy" id="2448032"/>
    <lineage>
        <taxon>Archaea</taxon>
        <taxon>Methanobacteriati</taxon>
        <taxon>Methanobacteriota</taxon>
        <taxon>Stenosarchaea group</taxon>
        <taxon>Halobacteria</taxon>
        <taxon>Halobacteriales</taxon>
        <taxon>Natrialbaceae</taxon>
        <taxon>Natrialba</taxon>
    </lineage>
</organism>
<feature type="region of interest" description="Disordered" evidence="1">
    <location>
        <begin position="84"/>
        <end position="108"/>
    </location>
</feature>
<sequence>MTLQLNSLYKLNVLSIDGKLSFLECHSRVNVVPTVLADIGPATCGGLGGQLSTFSTVRRRGKSFSRRVTDSAVDCVNGSDRKTFVSDGGAEPTGGGSKQSVELAAGID</sequence>
<evidence type="ECO:0000256" key="1">
    <source>
        <dbReference type="SAM" id="MobiDB-lite"/>
    </source>
</evidence>
<gene>
    <name evidence="2" type="ORF">FYC77_16405</name>
</gene>
<protein>
    <submittedName>
        <fullName evidence="2">Uncharacterized protein</fullName>
    </submittedName>
</protein>
<evidence type="ECO:0000313" key="2">
    <source>
        <dbReference type="EMBL" id="TYT60898.1"/>
    </source>
</evidence>
<proteinExistence type="predicted"/>
<dbReference type="Proteomes" id="UP000324104">
    <property type="component" value="Unassembled WGS sequence"/>
</dbReference>
<keyword evidence="3" id="KW-1185">Reference proteome</keyword>
<name>A0A5D5AGF4_9EURY</name>
<comment type="caution">
    <text evidence="2">The sequence shown here is derived from an EMBL/GenBank/DDBJ whole genome shotgun (WGS) entry which is preliminary data.</text>
</comment>
<dbReference type="AlphaFoldDB" id="A0A5D5AGF4"/>
<reference evidence="2 3" key="1">
    <citation type="submission" date="2019-08" db="EMBL/GenBank/DDBJ databases">
        <title>Archaea genome.</title>
        <authorList>
            <person name="Kajale S."/>
            <person name="Shouche Y."/>
            <person name="Deshpande N."/>
            <person name="Sharma A."/>
        </authorList>
    </citation>
    <scope>NUCLEOTIDE SEQUENCE [LARGE SCALE GENOMIC DNA]</scope>
    <source>
        <strain evidence="2 3">ESP3B_9</strain>
    </source>
</reference>
<dbReference type="EMBL" id="VTAW01000027">
    <property type="protein sequence ID" value="TYT60898.1"/>
    <property type="molecule type" value="Genomic_DNA"/>
</dbReference>